<evidence type="ECO:0000256" key="3">
    <source>
        <dbReference type="ARBA" id="ARBA00022553"/>
    </source>
</evidence>
<dbReference type="GO" id="GO:0003774">
    <property type="term" value="F:cytoskeletal motor activity"/>
    <property type="evidence" value="ECO:0007669"/>
    <property type="project" value="InterPro"/>
</dbReference>
<dbReference type="GO" id="GO:0004674">
    <property type="term" value="F:protein serine/threonine kinase activity"/>
    <property type="evidence" value="ECO:0007669"/>
    <property type="project" value="UniProtKB-KW"/>
</dbReference>
<dbReference type="EMBL" id="AK369233">
    <property type="protein sequence ID" value="BAK00435.1"/>
    <property type="molecule type" value="mRNA"/>
</dbReference>
<dbReference type="GO" id="GO:0016459">
    <property type="term" value="C:myosin complex"/>
    <property type="evidence" value="ECO:0007669"/>
    <property type="project" value="InterPro"/>
</dbReference>
<dbReference type="SUPFAM" id="SSF56112">
    <property type="entry name" value="Protein kinase-like (PK-like)"/>
    <property type="match status" value="1"/>
</dbReference>
<feature type="domain" description="AGC-kinase C-terminal" evidence="13">
    <location>
        <begin position="473"/>
        <end position="546"/>
    </location>
</feature>
<accession>F2DZB3</accession>
<dbReference type="FunFam" id="1.10.510.10:FF:000008">
    <property type="entry name" value="Non-specific serine/threonine protein kinase"/>
    <property type="match status" value="1"/>
</dbReference>
<protein>
    <recommendedName>
        <fullName evidence="1">non-specific serine/threonine protein kinase</fullName>
        <ecNumber evidence="1">2.7.11.1</ecNumber>
    </recommendedName>
</protein>
<dbReference type="InterPro" id="IPR045270">
    <property type="entry name" value="STKc_AGC"/>
</dbReference>
<evidence type="ECO:0000256" key="11">
    <source>
        <dbReference type="SAM" id="MobiDB-lite"/>
    </source>
</evidence>
<dbReference type="PANTHER" id="PTHR24351">
    <property type="entry name" value="RIBOSOMAL PROTEIN S6 KINASE"/>
    <property type="match status" value="1"/>
</dbReference>
<keyword evidence="6" id="KW-0418">Kinase</keyword>
<feature type="compositionally biased region" description="Basic and acidic residues" evidence="11">
    <location>
        <begin position="187"/>
        <end position="199"/>
    </location>
</feature>
<dbReference type="InterPro" id="IPR010926">
    <property type="entry name" value="Myosin_TH1"/>
</dbReference>
<evidence type="ECO:0000259" key="14">
    <source>
        <dbReference type="PROSITE" id="PS51757"/>
    </source>
</evidence>
<dbReference type="InterPro" id="IPR000719">
    <property type="entry name" value="Prot_kinase_dom"/>
</dbReference>
<evidence type="ECO:0000313" key="15">
    <source>
        <dbReference type="EMBL" id="BAK00435.1"/>
    </source>
</evidence>
<evidence type="ECO:0000256" key="9">
    <source>
        <dbReference type="ARBA" id="ARBA00048679"/>
    </source>
</evidence>
<keyword evidence="2" id="KW-0723">Serine/threonine-protein kinase</keyword>
<dbReference type="CDD" id="cd05123">
    <property type="entry name" value="STKc_AGC"/>
    <property type="match status" value="1"/>
</dbReference>
<feature type="region of interest" description="Disordered" evidence="11">
    <location>
        <begin position="492"/>
        <end position="547"/>
    </location>
</feature>
<feature type="domain" description="TH1" evidence="14">
    <location>
        <begin position="1"/>
        <end position="179"/>
    </location>
</feature>
<dbReference type="GO" id="GO:0005524">
    <property type="term" value="F:ATP binding"/>
    <property type="evidence" value="ECO:0007669"/>
    <property type="project" value="UniProtKB-UniRule"/>
</dbReference>
<comment type="catalytic activity">
    <reaction evidence="9">
        <text>L-seryl-[protein] + ATP = O-phospho-L-seryl-[protein] + ADP + H(+)</text>
        <dbReference type="Rhea" id="RHEA:17989"/>
        <dbReference type="Rhea" id="RHEA-COMP:9863"/>
        <dbReference type="Rhea" id="RHEA-COMP:11604"/>
        <dbReference type="ChEBI" id="CHEBI:15378"/>
        <dbReference type="ChEBI" id="CHEBI:29999"/>
        <dbReference type="ChEBI" id="CHEBI:30616"/>
        <dbReference type="ChEBI" id="CHEBI:83421"/>
        <dbReference type="ChEBI" id="CHEBI:456216"/>
        <dbReference type="EC" id="2.7.11.1"/>
    </reaction>
</comment>
<dbReference type="FunFam" id="3.30.200.20:FF:000048">
    <property type="entry name" value="Non-specific serine/threonine protein kinase"/>
    <property type="match status" value="1"/>
</dbReference>
<dbReference type="InterPro" id="IPR011009">
    <property type="entry name" value="Kinase-like_dom_sf"/>
</dbReference>
<dbReference type="PROSITE" id="PS51285">
    <property type="entry name" value="AGC_KINASE_CTER"/>
    <property type="match status" value="1"/>
</dbReference>
<evidence type="ECO:0000256" key="1">
    <source>
        <dbReference type="ARBA" id="ARBA00012513"/>
    </source>
</evidence>
<dbReference type="PROSITE" id="PS00108">
    <property type="entry name" value="PROTEIN_KINASE_ST"/>
    <property type="match status" value="1"/>
</dbReference>
<dbReference type="InterPro" id="IPR017892">
    <property type="entry name" value="Pkinase_C"/>
</dbReference>
<evidence type="ECO:0000256" key="6">
    <source>
        <dbReference type="ARBA" id="ARBA00022777"/>
    </source>
</evidence>
<dbReference type="PROSITE" id="PS51757">
    <property type="entry name" value="TH1"/>
    <property type="match status" value="1"/>
</dbReference>
<dbReference type="Pfam" id="PF06017">
    <property type="entry name" value="Myosin_TH1"/>
    <property type="match status" value="1"/>
</dbReference>
<dbReference type="InterPro" id="IPR008271">
    <property type="entry name" value="Ser/Thr_kinase_AS"/>
</dbReference>
<dbReference type="GO" id="GO:0106310">
    <property type="term" value="F:protein serine kinase activity"/>
    <property type="evidence" value="ECO:0007669"/>
    <property type="project" value="RHEA"/>
</dbReference>
<evidence type="ECO:0000259" key="13">
    <source>
        <dbReference type="PROSITE" id="PS51285"/>
    </source>
</evidence>
<feature type="binding site" evidence="10">
    <location>
        <position position="245"/>
    </location>
    <ligand>
        <name>ATP</name>
        <dbReference type="ChEBI" id="CHEBI:30616"/>
    </ligand>
</feature>
<dbReference type="Gene3D" id="1.10.510.10">
    <property type="entry name" value="Transferase(Phosphotransferase) domain 1"/>
    <property type="match status" value="1"/>
</dbReference>
<feature type="domain" description="Protein kinase" evidence="12">
    <location>
        <begin position="216"/>
        <end position="471"/>
    </location>
</feature>
<dbReference type="SMART" id="SM00133">
    <property type="entry name" value="S_TK_X"/>
    <property type="match status" value="1"/>
</dbReference>
<keyword evidence="3" id="KW-0597">Phosphoprotein</keyword>
<evidence type="ECO:0000256" key="2">
    <source>
        <dbReference type="ARBA" id="ARBA00022527"/>
    </source>
</evidence>
<sequence>MASAGDEKEDHLSLASNAAVIKMLAKLGKNTPNKEVVYFSDFVVKINRKEKEQTRVMLVTDKAIYNLMPSDYGKCKRRIDLLSVGSITASNISDEFVIHVTDEYDYRYKSGKKKKICGLIKQLYADIPAKPKDKHARIPVAFIQQADLKDMVVTKAMARLQEREELLKKQAELAATAHDSDKDEEADGRVPADESESKDQVSNLVAHLEKVRLEDFELLKVLGRGSFGKVMQVRKKSNGIVYAMKILKKRAIIARNQVEHTKAERKILEQLNHPFLMTLRFAFQSKEKLYFVLDYLQGGELFFHLKAKRRFSEDIARIYVGEIALALGHLHSLGVVYRDLKPENILLDDQGHVCLTDFGLSKDISPNDQAHTFCGTPEYLAPEIVTGVGHGMAVDWWSLGILLYELTVGIPPFYSQNVNEMYNKIQHGVLRFPPFLTEDCKALIIGLLNRDPTKRLGSTNDVEDIKAHPFFTKHMSWQALYKKEIDPPYKPKVKSNADTSNFDDTFTNEPVVDSVAPDSNLSKTLAKGDDFGGFTFANKGGHMDDDD</sequence>
<dbReference type="PROSITE" id="PS00107">
    <property type="entry name" value="PROTEIN_KINASE_ATP"/>
    <property type="match status" value="1"/>
</dbReference>
<name>F2DZB3_HORVV</name>
<organism evidence="15">
    <name type="scientific">Hordeum vulgare subsp. vulgare</name>
    <name type="common">Domesticated barley</name>
    <dbReference type="NCBI Taxonomy" id="112509"/>
    <lineage>
        <taxon>Eukaryota</taxon>
        <taxon>Viridiplantae</taxon>
        <taxon>Streptophyta</taxon>
        <taxon>Embryophyta</taxon>
        <taxon>Tracheophyta</taxon>
        <taxon>Spermatophyta</taxon>
        <taxon>Magnoliopsida</taxon>
        <taxon>Liliopsida</taxon>
        <taxon>Poales</taxon>
        <taxon>Poaceae</taxon>
        <taxon>BOP clade</taxon>
        <taxon>Pooideae</taxon>
        <taxon>Triticodae</taxon>
        <taxon>Triticeae</taxon>
        <taxon>Hordeinae</taxon>
        <taxon>Hordeum</taxon>
    </lineage>
</organism>
<keyword evidence="5 10" id="KW-0547">Nucleotide-binding</keyword>
<keyword evidence="4" id="KW-0808">Transferase</keyword>
<dbReference type="AlphaFoldDB" id="F2DZB3"/>
<evidence type="ECO:0000256" key="8">
    <source>
        <dbReference type="ARBA" id="ARBA00047899"/>
    </source>
</evidence>
<feature type="region of interest" description="Disordered" evidence="11">
    <location>
        <begin position="173"/>
        <end position="200"/>
    </location>
</feature>
<evidence type="ECO:0000256" key="4">
    <source>
        <dbReference type="ARBA" id="ARBA00022679"/>
    </source>
</evidence>
<proteinExistence type="evidence at transcript level"/>
<dbReference type="InterPro" id="IPR000961">
    <property type="entry name" value="AGC-kinase_C"/>
</dbReference>
<dbReference type="Gene3D" id="3.30.200.20">
    <property type="entry name" value="Phosphorylase Kinase, domain 1"/>
    <property type="match status" value="1"/>
</dbReference>
<feature type="compositionally biased region" description="Polar residues" evidence="11">
    <location>
        <begin position="496"/>
        <end position="508"/>
    </location>
</feature>
<evidence type="ECO:0000259" key="12">
    <source>
        <dbReference type="PROSITE" id="PS50011"/>
    </source>
</evidence>
<dbReference type="SMART" id="SM00220">
    <property type="entry name" value="S_TKc"/>
    <property type="match status" value="1"/>
</dbReference>
<keyword evidence="7 10" id="KW-0067">ATP-binding</keyword>
<dbReference type="Pfam" id="PF00433">
    <property type="entry name" value="Pkinase_C"/>
    <property type="match status" value="1"/>
</dbReference>
<dbReference type="Pfam" id="PF00069">
    <property type="entry name" value="Pkinase"/>
    <property type="match status" value="1"/>
</dbReference>
<evidence type="ECO:0000256" key="5">
    <source>
        <dbReference type="ARBA" id="ARBA00022741"/>
    </source>
</evidence>
<evidence type="ECO:0000256" key="10">
    <source>
        <dbReference type="PROSITE-ProRule" id="PRU10141"/>
    </source>
</evidence>
<dbReference type="PROSITE" id="PS50011">
    <property type="entry name" value="PROTEIN_KINASE_DOM"/>
    <property type="match status" value="1"/>
</dbReference>
<dbReference type="EC" id="2.7.11.1" evidence="1"/>
<dbReference type="InterPro" id="IPR017441">
    <property type="entry name" value="Protein_kinase_ATP_BS"/>
</dbReference>
<reference evidence="15" key="1">
    <citation type="journal article" date="2011" name="Plant Physiol.">
        <title>Comprehensive sequence analysis of 24,783 barley full-length cDNAs derived from 12 clone libraries.</title>
        <authorList>
            <person name="Matsumoto T."/>
            <person name="Tanaka T."/>
            <person name="Sakai H."/>
            <person name="Amano N."/>
            <person name="Kanamori H."/>
            <person name="Kurita K."/>
            <person name="Kikuta A."/>
            <person name="Kamiya K."/>
            <person name="Yamamoto M."/>
            <person name="Ikawa H."/>
            <person name="Fujii N."/>
            <person name="Hori K."/>
            <person name="Itoh T."/>
            <person name="Sato K."/>
        </authorList>
    </citation>
    <scope>NUCLEOTIDE SEQUENCE</scope>
    <source>
        <tissue evidence="15">Shoot and root</tissue>
    </source>
</reference>
<evidence type="ECO:0000256" key="7">
    <source>
        <dbReference type="ARBA" id="ARBA00022840"/>
    </source>
</evidence>
<comment type="catalytic activity">
    <reaction evidence="8">
        <text>L-threonyl-[protein] + ATP = O-phospho-L-threonyl-[protein] + ADP + H(+)</text>
        <dbReference type="Rhea" id="RHEA:46608"/>
        <dbReference type="Rhea" id="RHEA-COMP:11060"/>
        <dbReference type="Rhea" id="RHEA-COMP:11605"/>
        <dbReference type="ChEBI" id="CHEBI:15378"/>
        <dbReference type="ChEBI" id="CHEBI:30013"/>
        <dbReference type="ChEBI" id="CHEBI:30616"/>
        <dbReference type="ChEBI" id="CHEBI:61977"/>
        <dbReference type="ChEBI" id="CHEBI:456216"/>
        <dbReference type="EC" id="2.7.11.1"/>
    </reaction>
</comment>